<evidence type="ECO:0000256" key="2">
    <source>
        <dbReference type="SAM" id="MobiDB-lite"/>
    </source>
</evidence>
<dbReference type="PANTHER" id="PTHR16166">
    <property type="entry name" value="VACUOLAR PROTEIN SORTING-ASSOCIATED PROTEIN VPS13"/>
    <property type="match status" value="1"/>
</dbReference>
<evidence type="ECO:0000256" key="1">
    <source>
        <dbReference type="ARBA" id="ARBA00006545"/>
    </source>
</evidence>
<dbReference type="InterPro" id="IPR026847">
    <property type="entry name" value="VPS13"/>
</dbReference>
<name>A0A640KXE8_LEITA</name>
<evidence type="ECO:0000313" key="4">
    <source>
        <dbReference type="EMBL" id="GET92237.1"/>
    </source>
</evidence>
<dbReference type="GO" id="GO:0045053">
    <property type="term" value="P:protein retention in Golgi apparatus"/>
    <property type="evidence" value="ECO:0007669"/>
    <property type="project" value="TreeGrafter"/>
</dbReference>
<comment type="caution">
    <text evidence="4">The sequence shown here is derived from an EMBL/GenBank/DDBJ whole genome shotgun (WGS) entry which is preliminary data.</text>
</comment>
<proteinExistence type="inferred from homology"/>
<feature type="domain" description="Vacuolar protein sorting-associated protein 13 VPS13 adaptor binding" evidence="3">
    <location>
        <begin position="306"/>
        <end position="598"/>
    </location>
</feature>
<evidence type="ECO:0000259" key="3">
    <source>
        <dbReference type="Pfam" id="PF25036"/>
    </source>
</evidence>
<sequence>MIGPSGLLQRYILADVTVPLERQGQKQVLLHTLVTFTNRLSVPLLHLVVNTSGRYNAVGVVPPASSQCVPVQILRRRVTLSLGTLTEVSTPTPAFPVMQLSADSTVSLGISYDSLPCLVGTVFLCVCSSVHENMSSASRGSGEGRVARIAVGKNFVVLSGMPDKTYFLLRIQAAARQPADVLHQPSLFPLRSVIVTAEAVVTIRNAVGVPLTVTLLTRRVEPGRRMSLLDTTHDTVVYTRVCSIVVDVDGSYGASEMDPLEDVCLGVSLQQPNGVTLSQWPTAPAGDIPTAQHPPACVYTPLDKTRRDTKLVLVDPVTNATLVLAIKYTQHEVTLYCPHWIFNETGVPLQLADTARPHHNGTERCIAPIAGLSGHTVRTATVSSLEANASGRDSQRASMHTRPLLYQSLRSESCNNDKSHARINGLFLRLLESTGAGASGGDARAVWSDWSSQPLLVHEAAEVQVIVCASRHKSGSVWVLSCRIEMGHQASVHAYSDTRVISIRPRWVLVNKSPYALRFSQHSSSGGDRPPELIAQMAPFTKTVIRTLMAPAMAGGRAEPLLSFAMCDDRAHNIEQCLLSPPFAIHTVEERYVNLVYQTRGSLSEHWPQTSTSTGSRTAQGVADHLPPLCPEDILEADGELFVKREEAKVFSVTTYEHMGCMMCVQVEEAVQPPLVLENRTSFTVCFRQRGARRVSTVFPRRRKAWTWDAPPEAGRLPAQVELWVPADSVDWSLASAQEAMPAAAASCVLNFDPQQIGRLSNAVDTFQCELDVEDRATGTSSLLFVRVRDLHGISYAVSITMEPTIDVYRTLPFPQLSFALNLASMYVLCRTTGKREGQVQDMVLLAIQPVDFSFAQGSRGSNEASPPAARGSYEHANEGDVQRIQLRFRSFQVDDERPSAKQRVAAQLVDDKDSGFQIERKLLRCTPILYCSLVAAWLAPLELHIEDEFIAAIMSYVEEVVCSWETFRPSTSSKRMNSSSAAQGSLAPLPPWQVHLERQLAAAQQYFSEAHGGSDQTWQHRRRSTVPLGSRVVAIEQLLVDPLRVSLSLYRAPGAADDPLWKLAGAASLLIGSTQDARLQWDAVNRRNVCDTVWHLVFLYRGSYVKQMKAQYMRLVNIMGLNTVRSFVSDLLNPYSNEHSNRHGDGSGGRGVARWQKQRVPCRRTANLQLDGAASGLRRFSGVATTSMRRVGVASASSCSVSDYMRDIEEAYSATTSWLLRVPERVVQVSSQRRVTVAEVARTHAWHDFMAVAQTPEIRAFGGCALAHALAQMQWTPRYSLQRTEGDRRRLSASEVVRVTLDSRRRGAAGSTLPRVDCSRCIELEALREARWHSGETTPLPHPVREGFLTWEEFAHHINWYEFVDMCTDEEVRTYASLVCQGASEASYNVCILTAL</sequence>
<evidence type="ECO:0000313" key="5">
    <source>
        <dbReference type="Proteomes" id="UP000419144"/>
    </source>
</evidence>
<feature type="region of interest" description="Disordered" evidence="2">
    <location>
        <begin position="858"/>
        <end position="877"/>
    </location>
</feature>
<dbReference type="PANTHER" id="PTHR16166:SF93">
    <property type="entry name" value="INTERMEMBRANE LIPID TRANSFER PROTEIN VPS13"/>
    <property type="match status" value="1"/>
</dbReference>
<dbReference type="GO" id="GO:0006623">
    <property type="term" value="P:protein targeting to vacuole"/>
    <property type="evidence" value="ECO:0007669"/>
    <property type="project" value="TreeGrafter"/>
</dbReference>
<dbReference type="VEuPathDB" id="TriTrypDB:LtaPh_3416300"/>
<keyword evidence="5" id="KW-1185">Reference proteome</keyword>
<gene>
    <name evidence="4" type="ORF">LtaPh_3416300</name>
</gene>
<organism evidence="4 5">
    <name type="scientific">Leishmania tarentolae</name>
    <name type="common">Sauroleishmania tarentolae</name>
    <dbReference type="NCBI Taxonomy" id="5689"/>
    <lineage>
        <taxon>Eukaryota</taxon>
        <taxon>Discoba</taxon>
        <taxon>Euglenozoa</taxon>
        <taxon>Kinetoplastea</taxon>
        <taxon>Metakinetoplastina</taxon>
        <taxon>Trypanosomatida</taxon>
        <taxon>Trypanosomatidae</taxon>
        <taxon>Leishmaniinae</taxon>
        <taxon>Leishmania</taxon>
        <taxon>lizard Leishmania</taxon>
    </lineage>
</organism>
<protein>
    <recommendedName>
        <fullName evidence="3">Vacuolar protein sorting-associated protein 13 VPS13 adaptor binding domain-containing protein</fullName>
    </recommendedName>
</protein>
<reference evidence="4" key="1">
    <citation type="submission" date="2019-11" db="EMBL/GenBank/DDBJ databases">
        <title>Leishmania tarentolae CDS.</title>
        <authorList>
            <person name="Goto Y."/>
            <person name="Yamagishi J."/>
        </authorList>
    </citation>
    <scope>NUCLEOTIDE SEQUENCE [LARGE SCALE GENOMIC DNA]</scope>
    <source>
        <strain evidence="4">Parrot Tar II</strain>
    </source>
</reference>
<dbReference type="Proteomes" id="UP000419144">
    <property type="component" value="Unassembled WGS sequence"/>
</dbReference>
<dbReference type="InterPro" id="IPR009543">
    <property type="entry name" value="VPS13_VAB"/>
</dbReference>
<dbReference type="EMBL" id="BLBS01000054">
    <property type="protein sequence ID" value="GET92237.1"/>
    <property type="molecule type" value="Genomic_DNA"/>
</dbReference>
<dbReference type="OrthoDB" id="272810at2759"/>
<comment type="similarity">
    <text evidence="1">Belongs to the VPS13 family.</text>
</comment>
<dbReference type="Pfam" id="PF25036">
    <property type="entry name" value="VPS13_VAB"/>
    <property type="match status" value="1"/>
</dbReference>
<accession>A0A640KXE8</accession>